<evidence type="ECO:0000313" key="3">
    <source>
        <dbReference type="Proteomes" id="UP000184255"/>
    </source>
</evidence>
<dbReference type="GeneID" id="65091465"/>
<feature type="region of interest" description="Disordered" evidence="1">
    <location>
        <begin position="216"/>
        <end position="249"/>
    </location>
</feature>
<organism evidence="2 3">
    <name type="scientific">Fusarium mangiferae</name>
    <name type="common">Mango malformation disease fungus</name>
    <dbReference type="NCBI Taxonomy" id="192010"/>
    <lineage>
        <taxon>Eukaryota</taxon>
        <taxon>Fungi</taxon>
        <taxon>Dikarya</taxon>
        <taxon>Ascomycota</taxon>
        <taxon>Pezizomycotina</taxon>
        <taxon>Sordariomycetes</taxon>
        <taxon>Hypocreomycetidae</taxon>
        <taxon>Hypocreales</taxon>
        <taxon>Nectriaceae</taxon>
        <taxon>Fusarium</taxon>
        <taxon>Fusarium fujikuroi species complex</taxon>
    </lineage>
</organism>
<dbReference type="Proteomes" id="UP000184255">
    <property type="component" value="Unassembled WGS sequence"/>
</dbReference>
<dbReference type="EMBL" id="FCQH01000009">
    <property type="protein sequence ID" value="CVK98122.1"/>
    <property type="molecule type" value="Genomic_DNA"/>
</dbReference>
<evidence type="ECO:0000313" key="2">
    <source>
        <dbReference type="EMBL" id="CVK98122.1"/>
    </source>
</evidence>
<keyword evidence="3" id="KW-1185">Reference proteome</keyword>
<protein>
    <submittedName>
        <fullName evidence="2">Uncharacterized protein</fullName>
    </submittedName>
</protein>
<gene>
    <name evidence="2" type="ORF">FMAN_12215</name>
</gene>
<reference evidence="3" key="1">
    <citation type="journal article" date="2016" name="Genome Biol. Evol.">
        <title>Comparative 'omics' of the Fusarium fujikuroi species complex highlights differences in genetic potential and metabolite synthesis.</title>
        <authorList>
            <person name="Niehaus E.-M."/>
            <person name="Muensterkoetter M."/>
            <person name="Proctor R.H."/>
            <person name="Brown D.W."/>
            <person name="Sharon A."/>
            <person name="Idan Y."/>
            <person name="Oren-Young L."/>
            <person name="Sieber C.M."/>
            <person name="Novak O."/>
            <person name="Pencik A."/>
            <person name="Tarkowska D."/>
            <person name="Hromadova K."/>
            <person name="Freeman S."/>
            <person name="Maymon M."/>
            <person name="Elazar M."/>
            <person name="Youssef S.A."/>
            <person name="El-Shabrawy E.S.M."/>
            <person name="Shalaby A.B.A."/>
            <person name="Houterman P."/>
            <person name="Brock N.L."/>
            <person name="Burkhardt I."/>
            <person name="Tsavkelova E.A."/>
            <person name="Dickschat J.S."/>
            <person name="Galuszka P."/>
            <person name="Gueldener U."/>
            <person name="Tudzynski B."/>
        </authorList>
    </citation>
    <scope>NUCLEOTIDE SEQUENCE [LARGE SCALE GENOMIC DNA]</scope>
    <source>
        <strain evidence="3">MRC7560</strain>
    </source>
</reference>
<proteinExistence type="predicted"/>
<feature type="compositionally biased region" description="Basic and acidic residues" evidence="1">
    <location>
        <begin position="224"/>
        <end position="234"/>
    </location>
</feature>
<evidence type="ECO:0000256" key="1">
    <source>
        <dbReference type="SAM" id="MobiDB-lite"/>
    </source>
</evidence>
<name>A0A1L7TMU4_FUSMA</name>
<dbReference type="RefSeq" id="XP_041684961.1">
    <property type="nucleotide sequence ID" value="XM_041834726.1"/>
</dbReference>
<dbReference type="VEuPathDB" id="FungiDB:FMAN_12215"/>
<dbReference type="AlphaFoldDB" id="A0A1L7TMU4"/>
<comment type="caution">
    <text evidence="2">The sequence shown here is derived from an EMBL/GenBank/DDBJ whole genome shotgun (WGS) entry which is preliminary data.</text>
</comment>
<sequence length="249" mass="27531">MCASVGDSLLELKANEVAPLYCNAVLNSPLVPLYVGWEAEYFHIPYSLWKPQHTRRTAAQVYPELIQSLIPTKDVSRNKSRYPRRVMGGRALLHLSPGGSVTNMLRNSVGRLPESMLESVLGVDKRDQLYVDMGFIPSLACRLDGLQDQLVTLISGTAHVRPTLPDGTAMPEAVTAGKAAGFTADTLGIIRNHCNPLPYGVHICWGLSCRDPDFQGQHSRKSRSREPTSHERWPFRASSGGYCRSVEDE</sequence>
<accession>A0A1L7TMU4</accession>